<evidence type="ECO:0000313" key="1">
    <source>
        <dbReference type="EMBL" id="RQW76102.1"/>
    </source>
</evidence>
<protein>
    <submittedName>
        <fullName evidence="1">Uncharacterized protein</fullName>
    </submittedName>
</protein>
<dbReference type="RefSeq" id="WP_124761605.1">
    <property type="nucleotide sequence ID" value="NZ_JAFBDY010000001.1"/>
</dbReference>
<evidence type="ECO:0000313" key="2">
    <source>
        <dbReference type="Proteomes" id="UP000274033"/>
    </source>
</evidence>
<name>A0A3N9UUJ0_9BACI</name>
<sequence length="129" mass="14428">MTRKCHGCCRPGCHKEHKHHDNKNCKCECVDALAEALKDNENEFVVVFEKNAIVIGRIDEVRDDKVLVLDVVIAKFAFFGDRVVPFFPIVGVITFDAYISICEITEFLTVDGPGGAETFANNLQTQLQP</sequence>
<gene>
    <name evidence="1" type="ORF">EBB45_00680</name>
</gene>
<dbReference type="EMBL" id="RRCT01000001">
    <property type="protein sequence ID" value="RQW76102.1"/>
    <property type="molecule type" value="Genomic_DNA"/>
</dbReference>
<proteinExistence type="predicted"/>
<accession>A0A3N9UUJ0</accession>
<reference evidence="1 2" key="1">
    <citation type="journal article" date="2013" name="J. Microbiol.">
        <title>Lysinibacillus chungkukjangi sp. nov., isolated from Chungkukjang, Korean fermented soybean food.</title>
        <authorList>
            <person name="Kim S.J."/>
            <person name="Jang Y.H."/>
            <person name="Hamada M."/>
            <person name="Ahn J.H."/>
            <person name="Weon H.Y."/>
            <person name="Suzuki K."/>
            <person name="Whang K.S."/>
            <person name="Kwon S.W."/>
        </authorList>
    </citation>
    <scope>NUCLEOTIDE SEQUENCE [LARGE SCALE GENOMIC DNA]</scope>
    <source>
        <strain evidence="1 2">MCCC 1A12701</strain>
    </source>
</reference>
<dbReference type="Proteomes" id="UP000274033">
    <property type="component" value="Unassembled WGS sequence"/>
</dbReference>
<comment type="caution">
    <text evidence="1">The sequence shown here is derived from an EMBL/GenBank/DDBJ whole genome shotgun (WGS) entry which is preliminary data.</text>
</comment>
<organism evidence="1 2">
    <name type="scientific">Lysinibacillus composti</name>
    <dbReference type="NCBI Taxonomy" id="720633"/>
    <lineage>
        <taxon>Bacteria</taxon>
        <taxon>Bacillati</taxon>
        <taxon>Bacillota</taxon>
        <taxon>Bacilli</taxon>
        <taxon>Bacillales</taxon>
        <taxon>Bacillaceae</taxon>
        <taxon>Lysinibacillus</taxon>
    </lineage>
</organism>
<keyword evidence="2" id="KW-1185">Reference proteome</keyword>
<dbReference type="AlphaFoldDB" id="A0A3N9UUJ0"/>